<evidence type="ECO:0000313" key="1">
    <source>
        <dbReference type="EMBL" id="GBP53867.1"/>
    </source>
</evidence>
<protein>
    <submittedName>
        <fullName evidence="1">Uncharacterized protein</fullName>
    </submittedName>
</protein>
<proteinExistence type="predicted"/>
<dbReference type="EMBL" id="BGZK01000635">
    <property type="protein sequence ID" value="GBP53867.1"/>
    <property type="molecule type" value="Genomic_DNA"/>
</dbReference>
<dbReference type="AlphaFoldDB" id="A0A4C1WUQ0"/>
<gene>
    <name evidence="1" type="ORF">EVAR_96774_1</name>
</gene>
<keyword evidence="2" id="KW-1185">Reference proteome</keyword>
<accession>A0A4C1WUQ0</accession>
<evidence type="ECO:0000313" key="2">
    <source>
        <dbReference type="Proteomes" id="UP000299102"/>
    </source>
</evidence>
<comment type="caution">
    <text evidence="1">The sequence shown here is derived from an EMBL/GenBank/DDBJ whole genome shotgun (WGS) entry which is preliminary data.</text>
</comment>
<organism evidence="1 2">
    <name type="scientific">Eumeta variegata</name>
    <name type="common">Bagworm moth</name>
    <name type="synonym">Eumeta japonica</name>
    <dbReference type="NCBI Taxonomy" id="151549"/>
    <lineage>
        <taxon>Eukaryota</taxon>
        <taxon>Metazoa</taxon>
        <taxon>Ecdysozoa</taxon>
        <taxon>Arthropoda</taxon>
        <taxon>Hexapoda</taxon>
        <taxon>Insecta</taxon>
        <taxon>Pterygota</taxon>
        <taxon>Neoptera</taxon>
        <taxon>Endopterygota</taxon>
        <taxon>Lepidoptera</taxon>
        <taxon>Glossata</taxon>
        <taxon>Ditrysia</taxon>
        <taxon>Tineoidea</taxon>
        <taxon>Psychidae</taxon>
        <taxon>Oiketicinae</taxon>
        <taxon>Eumeta</taxon>
    </lineage>
</organism>
<sequence length="87" mass="10041">MRWRLSSVLGVHQLTPYPRWEGQATRLMGAADLQAFARIAHPDKVTQRFYLQIPGDYVVFNEPIGPRNRTKYYVLLGLKTLALQLRA</sequence>
<name>A0A4C1WUQ0_EUMVA</name>
<dbReference type="Proteomes" id="UP000299102">
    <property type="component" value="Unassembled WGS sequence"/>
</dbReference>
<reference evidence="1 2" key="1">
    <citation type="journal article" date="2019" name="Commun. Biol.">
        <title>The bagworm genome reveals a unique fibroin gene that provides high tensile strength.</title>
        <authorList>
            <person name="Kono N."/>
            <person name="Nakamura H."/>
            <person name="Ohtoshi R."/>
            <person name="Tomita M."/>
            <person name="Numata K."/>
            <person name="Arakawa K."/>
        </authorList>
    </citation>
    <scope>NUCLEOTIDE SEQUENCE [LARGE SCALE GENOMIC DNA]</scope>
</reference>